<protein>
    <submittedName>
        <fullName evidence="4">Uncharacterized protein</fullName>
    </submittedName>
</protein>
<proteinExistence type="predicted"/>
<keyword evidence="2" id="KW-0732">Signal</keyword>
<feature type="region of interest" description="Disordered" evidence="1">
    <location>
        <begin position="540"/>
        <end position="608"/>
    </location>
</feature>
<accession>A0A6U6BTR0</accession>
<feature type="compositionally biased region" description="Basic and acidic residues" evidence="1">
    <location>
        <begin position="124"/>
        <end position="152"/>
    </location>
</feature>
<feature type="region of interest" description="Disordered" evidence="1">
    <location>
        <begin position="56"/>
        <end position="221"/>
    </location>
</feature>
<dbReference type="EMBL" id="HBKN01035807">
    <property type="protein sequence ID" value="CAE2322089.1"/>
    <property type="molecule type" value="Transcribed_RNA"/>
</dbReference>
<evidence type="ECO:0000256" key="2">
    <source>
        <dbReference type="SAM" id="SignalP"/>
    </source>
</evidence>
<dbReference type="EMBL" id="HBKN01035809">
    <property type="protein sequence ID" value="CAE2322091.1"/>
    <property type="molecule type" value="Transcribed_RNA"/>
</dbReference>
<feature type="compositionally biased region" description="Basic and acidic residues" evidence="1">
    <location>
        <begin position="179"/>
        <end position="192"/>
    </location>
</feature>
<feature type="compositionally biased region" description="Basic and acidic residues" evidence="1">
    <location>
        <begin position="202"/>
        <end position="218"/>
    </location>
</feature>
<evidence type="ECO:0000313" key="3">
    <source>
        <dbReference type="EMBL" id="CAE2322089.1"/>
    </source>
</evidence>
<reference evidence="4" key="1">
    <citation type="submission" date="2021-01" db="EMBL/GenBank/DDBJ databases">
        <authorList>
            <person name="Corre E."/>
            <person name="Pelletier E."/>
            <person name="Niang G."/>
            <person name="Scheremetjew M."/>
            <person name="Finn R."/>
            <person name="Kale V."/>
            <person name="Holt S."/>
            <person name="Cochrane G."/>
            <person name="Meng A."/>
            <person name="Brown T."/>
            <person name="Cohen L."/>
        </authorList>
    </citation>
    <scope>NUCLEOTIDE SEQUENCE</scope>
    <source>
        <strain evidence="4">CCMP 2712</strain>
    </source>
</reference>
<dbReference type="AlphaFoldDB" id="A0A6U6BTR0"/>
<name>A0A6U6BTR0_GUITH</name>
<evidence type="ECO:0000313" key="4">
    <source>
        <dbReference type="EMBL" id="CAE2322091.1"/>
    </source>
</evidence>
<feature type="compositionally biased region" description="Polar residues" evidence="1">
    <location>
        <begin position="579"/>
        <end position="608"/>
    </location>
</feature>
<organism evidence="4">
    <name type="scientific">Guillardia theta</name>
    <name type="common">Cryptophyte</name>
    <name type="synonym">Cryptomonas phi</name>
    <dbReference type="NCBI Taxonomy" id="55529"/>
    <lineage>
        <taxon>Eukaryota</taxon>
        <taxon>Cryptophyceae</taxon>
        <taxon>Pyrenomonadales</taxon>
        <taxon>Geminigeraceae</taxon>
        <taxon>Guillardia</taxon>
    </lineage>
</organism>
<evidence type="ECO:0000256" key="1">
    <source>
        <dbReference type="SAM" id="MobiDB-lite"/>
    </source>
</evidence>
<feature type="chain" id="PRO_5036192290" evidence="2">
    <location>
        <begin position="26"/>
        <end position="608"/>
    </location>
</feature>
<feature type="compositionally biased region" description="Polar residues" evidence="1">
    <location>
        <begin position="153"/>
        <end position="172"/>
    </location>
</feature>
<feature type="compositionally biased region" description="Polar residues" evidence="1">
    <location>
        <begin position="56"/>
        <end position="65"/>
    </location>
</feature>
<sequence>MARHRVQIYLSLIVVSFLGCHYCQGSPAAVPSTIGSFPQPANVVHQDVSAMAASIEESTSHAVQQEEQEDLSMGGGDSSRFRLESEQARTSPTELQDEAVHYSDDGTLQNTSGAMDPTVADGAKQSREVCTDAEELSRKPPSRSEPEAEDHNTGQQVVDAQPESSVKDQPSQDAAAISKDADHQNNFEHDGSGKSTAGSSAHHPDIIPKQSEGKEESSSRGLVAYRGDEKGVVGMVFKSATKLARAFGYYFCTAIEKSTGNREQCTLSPEKLEAANKAIAAVSDTTKALLKHTPRMFDQSRQYLDQAAQHAVEKALEIAVIGGNALDVATTVGMQVALATQKQIVSIVRSPQGQAVQIWAYKKAQSMIELAKEAVKVSVNRALWRIADSSAWLPSPSRRDYPMGSFFIYQDTNNIHALIPVFTKKHEYLGTFWDDSIKDQERGTNGGLVVAGGATKCADECWRMTAKAIEGCQGFEFVGNGLQDHRSRATCAICRSFVWYAMDHENVKLRGKCFAITTSTWAPAYETGVISGYFQTSDGGNSGSEENVGAKAESVDLITSSTSPTDTREDSIEGLGEGQVQTPESTNSANSDATEASSGPSTDSSNGE</sequence>
<feature type="signal peptide" evidence="2">
    <location>
        <begin position="1"/>
        <end position="25"/>
    </location>
</feature>
<gene>
    <name evidence="3" type="ORF">GTHE00462_LOCUS27947</name>
    <name evidence="4" type="ORF">GTHE00462_LOCUS27949</name>
</gene>
<dbReference type="PROSITE" id="PS51257">
    <property type="entry name" value="PROKAR_LIPOPROTEIN"/>
    <property type="match status" value="1"/>
</dbReference>